<organism evidence="3 4">
    <name type="scientific">Nocardioides pinisoli</name>
    <dbReference type="NCBI Taxonomy" id="2950279"/>
    <lineage>
        <taxon>Bacteria</taxon>
        <taxon>Bacillati</taxon>
        <taxon>Actinomycetota</taxon>
        <taxon>Actinomycetes</taxon>
        <taxon>Propionibacteriales</taxon>
        <taxon>Nocardioidaceae</taxon>
        <taxon>Nocardioides</taxon>
    </lineage>
</organism>
<comment type="caution">
    <text evidence="3">The sequence shown here is derived from an EMBL/GenBank/DDBJ whole genome shotgun (WGS) entry which is preliminary data.</text>
</comment>
<evidence type="ECO:0000313" key="3">
    <source>
        <dbReference type="EMBL" id="MCP3421751.1"/>
    </source>
</evidence>
<sequence>MRPLNARAAARWTTVVGALLALGVGTTMAVTTLRVEPPPAPGSASASGLPSSIVPQRPPPTRTTTHRPGRPVEVRLPSLGVRAPVVAVGLAADGTLAPPADPRLVGWWRGGARPGSRHGAAVLAGHTVHDGGGVFDDLAALAAGDLVEVATARRALAFTVRSVRDLGRAELAARAARLFSAVGAPDLVLVTCTDWDGERYRGNTVVVARSR</sequence>
<dbReference type="InterPro" id="IPR005754">
    <property type="entry name" value="Sortase"/>
</dbReference>
<protein>
    <submittedName>
        <fullName evidence="3">Class F sortase</fullName>
    </submittedName>
</protein>
<gene>
    <name evidence="3" type="ORF">NCI01_08100</name>
</gene>
<dbReference type="InterPro" id="IPR023365">
    <property type="entry name" value="Sortase_dom-sf"/>
</dbReference>
<dbReference type="CDD" id="cd05829">
    <property type="entry name" value="Sortase_F"/>
    <property type="match status" value="1"/>
</dbReference>
<evidence type="ECO:0000313" key="4">
    <source>
        <dbReference type="Proteomes" id="UP001204524"/>
    </source>
</evidence>
<dbReference type="InterPro" id="IPR042001">
    <property type="entry name" value="Sortase_F"/>
</dbReference>
<feature type="compositionally biased region" description="Low complexity" evidence="2">
    <location>
        <begin position="42"/>
        <end position="52"/>
    </location>
</feature>
<feature type="region of interest" description="Disordered" evidence="2">
    <location>
        <begin position="35"/>
        <end position="72"/>
    </location>
</feature>
<dbReference type="RefSeq" id="WP_254180966.1">
    <property type="nucleotide sequence ID" value="NZ_JANARS010000003.1"/>
</dbReference>
<proteinExistence type="predicted"/>
<keyword evidence="1" id="KW-0378">Hydrolase</keyword>
<evidence type="ECO:0000256" key="1">
    <source>
        <dbReference type="ARBA" id="ARBA00022801"/>
    </source>
</evidence>
<keyword evidence="4" id="KW-1185">Reference proteome</keyword>
<dbReference type="SUPFAM" id="SSF63817">
    <property type="entry name" value="Sortase"/>
    <property type="match status" value="1"/>
</dbReference>
<reference evidence="3 4" key="1">
    <citation type="submission" date="2022-06" db="EMBL/GenBank/DDBJ databases">
        <authorList>
            <person name="So Y."/>
        </authorList>
    </citation>
    <scope>NUCLEOTIDE SEQUENCE [LARGE SCALE GENOMIC DNA]</scope>
    <source>
        <strain evidence="3 4">STR3</strain>
    </source>
</reference>
<dbReference type="Gene3D" id="2.40.260.10">
    <property type="entry name" value="Sortase"/>
    <property type="match status" value="1"/>
</dbReference>
<accession>A0ABT1KWX2</accession>
<dbReference type="Proteomes" id="UP001204524">
    <property type="component" value="Unassembled WGS sequence"/>
</dbReference>
<dbReference type="EMBL" id="JANARS010000003">
    <property type="protein sequence ID" value="MCP3421751.1"/>
    <property type="molecule type" value="Genomic_DNA"/>
</dbReference>
<evidence type="ECO:0000256" key="2">
    <source>
        <dbReference type="SAM" id="MobiDB-lite"/>
    </source>
</evidence>
<name>A0ABT1KWX2_9ACTN</name>
<dbReference type="Pfam" id="PF04203">
    <property type="entry name" value="Sortase"/>
    <property type="match status" value="1"/>
</dbReference>